<evidence type="ECO:0000313" key="2">
    <source>
        <dbReference type="EMBL" id="KAJ7195433.1"/>
    </source>
</evidence>
<evidence type="ECO:0000256" key="1">
    <source>
        <dbReference type="SAM" id="MobiDB-lite"/>
    </source>
</evidence>
<sequence length="928" mass="103280">MTNAQGDLWLGKLPALLDGLTATSLPLEDLLGSPYEASVPIPETRPRCLSAPPTAALKLPSVPTENASHIQALITKGRKRKAETNVLPARKRKAGPKPCALMDKLSVSKKDDSKTTQNKHYWECIADACSYRRAGRRCLPDVTLHAQNCKKLEVQYPDAHQELIEYQAATSLSSPLAQAEAEEAVAVDADSEGEAVGSETSKRGPGRPKKLEKREDGQSTLDRFFAAGHRQTQKEREIWQAQADHWLMLLICKCGLDPDLINSDTWKGFINHLNPLFETNTSSHFINKVIPAESAKVKLQTKLALQKAGPSTLALNRTQSRKESFYTLHGTTPVDQVYFLGGHFGAKESHTAEYGAIKSQAMRQVGESKWAAIVSDSTNVTLPERREITKEIPTVLDLCDVVHFLQHVIEDITNLTEFATVRSICTMLMTGFNFKSGKAKANLKDAGVGKGKDDVCVHMLAKIGKTRFATHYMAAVTIEPALEYIQELVAKGVVSFKTSPKLAAMFEDKNSLPFTEFARDLLSYQRIIDPLARSLWSLEATTANPSDALVFWIAAAHTLESIFTPPGQQKAAIPATLAGHVRAVFNARYHQFFSQSDVYFVAFCLDPRYPNDQYLRERKTQADNTPDHIRFSHAFMRVKKFLRVLLKGLIDQHSAHATSDCKCHPILKEKKPIEIVRECLAQLNAFWLGEAPFHTPVVDDDVMEWWENFEVGASPQSGVLAMLAVRIFGILVNSMPDERTNSNITWLNSPLRGNQKAENLLHMETVGQWYTYHAEGVKPPVRRRPTVAFRRLDPALVEKVKLQGTGSDTDSESDSELESTDTVKSAENADGVAESSDYDDEKVREIRRRLAKAKRASKKKGKKSTHVESDEKFAVDEDINFHSPGLEALLTVTDEGPTLRARKDGGANNDVIDLDETEMDAEAIWSEW</sequence>
<name>A0AAD6Y220_9AGAR</name>
<protein>
    <submittedName>
        <fullName evidence="2">Ribonuclease H-like domain-containing protein</fullName>
    </submittedName>
</protein>
<gene>
    <name evidence="2" type="ORF">GGX14DRAFT_474719</name>
</gene>
<dbReference type="Proteomes" id="UP001219525">
    <property type="component" value="Unassembled WGS sequence"/>
</dbReference>
<reference evidence="2" key="1">
    <citation type="submission" date="2023-03" db="EMBL/GenBank/DDBJ databases">
        <title>Massive genome expansion in bonnet fungi (Mycena s.s.) driven by repeated elements and novel gene families across ecological guilds.</title>
        <authorList>
            <consortium name="Lawrence Berkeley National Laboratory"/>
            <person name="Harder C.B."/>
            <person name="Miyauchi S."/>
            <person name="Viragh M."/>
            <person name="Kuo A."/>
            <person name="Thoen E."/>
            <person name="Andreopoulos B."/>
            <person name="Lu D."/>
            <person name="Skrede I."/>
            <person name="Drula E."/>
            <person name="Henrissat B."/>
            <person name="Morin E."/>
            <person name="Kohler A."/>
            <person name="Barry K."/>
            <person name="LaButti K."/>
            <person name="Morin E."/>
            <person name="Salamov A."/>
            <person name="Lipzen A."/>
            <person name="Mereny Z."/>
            <person name="Hegedus B."/>
            <person name="Baldrian P."/>
            <person name="Stursova M."/>
            <person name="Weitz H."/>
            <person name="Taylor A."/>
            <person name="Grigoriev I.V."/>
            <person name="Nagy L.G."/>
            <person name="Martin F."/>
            <person name="Kauserud H."/>
        </authorList>
    </citation>
    <scope>NUCLEOTIDE SEQUENCE</scope>
    <source>
        <strain evidence="2">9144</strain>
    </source>
</reference>
<keyword evidence="3" id="KW-1185">Reference proteome</keyword>
<dbReference type="EMBL" id="JARJCW010000090">
    <property type="protein sequence ID" value="KAJ7195433.1"/>
    <property type="molecule type" value="Genomic_DNA"/>
</dbReference>
<evidence type="ECO:0000313" key="3">
    <source>
        <dbReference type="Proteomes" id="UP001219525"/>
    </source>
</evidence>
<accession>A0AAD6Y220</accession>
<proteinExistence type="predicted"/>
<organism evidence="2 3">
    <name type="scientific">Mycena pura</name>
    <dbReference type="NCBI Taxonomy" id="153505"/>
    <lineage>
        <taxon>Eukaryota</taxon>
        <taxon>Fungi</taxon>
        <taxon>Dikarya</taxon>
        <taxon>Basidiomycota</taxon>
        <taxon>Agaricomycotina</taxon>
        <taxon>Agaricomycetes</taxon>
        <taxon>Agaricomycetidae</taxon>
        <taxon>Agaricales</taxon>
        <taxon>Marasmiineae</taxon>
        <taxon>Mycenaceae</taxon>
        <taxon>Mycena</taxon>
    </lineage>
</organism>
<feature type="compositionally biased region" description="Acidic residues" evidence="1">
    <location>
        <begin position="809"/>
        <end position="819"/>
    </location>
</feature>
<comment type="caution">
    <text evidence="2">The sequence shown here is derived from an EMBL/GenBank/DDBJ whole genome shotgun (WGS) entry which is preliminary data.</text>
</comment>
<feature type="region of interest" description="Disordered" evidence="1">
    <location>
        <begin position="800"/>
        <end position="840"/>
    </location>
</feature>
<feature type="compositionally biased region" description="Acidic residues" evidence="1">
    <location>
        <begin position="184"/>
        <end position="193"/>
    </location>
</feature>
<dbReference type="SUPFAM" id="SSF53098">
    <property type="entry name" value="Ribonuclease H-like"/>
    <property type="match status" value="1"/>
</dbReference>
<feature type="region of interest" description="Disordered" evidence="1">
    <location>
        <begin position="184"/>
        <end position="218"/>
    </location>
</feature>
<dbReference type="AlphaFoldDB" id="A0AAD6Y220"/>
<dbReference type="InterPro" id="IPR012337">
    <property type="entry name" value="RNaseH-like_sf"/>
</dbReference>